<gene>
    <name evidence="7" type="ORF">A2650_04640</name>
</gene>
<accession>A0A1F8EJ53</accession>
<dbReference type="GO" id="GO:0003955">
    <property type="term" value="F:NAD(P)H dehydrogenase (quinone) activity"/>
    <property type="evidence" value="ECO:0007669"/>
    <property type="project" value="TreeGrafter"/>
</dbReference>
<dbReference type="InterPro" id="IPR023753">
    <property type="entry name" value="FAD/NAD-binding_dom"/>
</dbReference>
<dbReference type="Gene3D" id="3.50.50.100">
    <property type="match status" value="1"/>
</dbReference>
<evidence type="ECO:0000256" key="3">
    <source>
        <dbReference type="ARBA" id="ARBA00022630"/>
    </source>
</evidence>
<dbReference type="SUPFAM" id="SSF51905">
    <property type="entry name" value="FAD/NAD(P)-binding domain"/>
    <property type="match status" value="2"/>
</dbReference>
<name>A0A1F8EJ53_9BACT</name>
<evidence type="ECO:0000313" key="8">
    <source>
        <dbReference type="Proteomes" id="UP000177117"/>
    </source>
</evidence>
<evidence type="ECO:0000313" key="7">
    <source>
        <dbReference type="EMBL" id="OGN00648.1"/>
    </source>
</evidence>
<evidence type="ECO:0000256" key="2">
    <source>
        <dbReference type="ARBA" id="ARBA00005272"/>
    </source>
</evidence>
<evidence type="ECO:0000256" key="5">
    <source>
        <dbReference type="ARBA" id="ARBA00023002"/>
    </source>
</evidence>
<keyword evidence="5" id="KW-0560">Oxidoreductase</keyword>
<dbReference type="PANTHER" id="PTHR42913">
    <property type="entry name" value="APOPTOSIS-INDUCING FACTOR 1"/>
    <property type="match status" value="1"/>
</dbReference>
<proteinExistence type="inferred from homology"/>
<evidence type="ECO:0000256" key="1">
    <source>
        <dbReference type="ARBA" id="ARBA00001974"/>
    </source>
</evidence>
<comment type="caution">
    <text evidence="7">The sequence shown here is derived from an EMBL/GenBank/DDBJ whole genome shotgun (WGS) entry which is preliminary data.</text>
</comment>
<dbReference type="AlphaFoldDB" id="A0A1F8EJ53"/>
<comment type="cofactor">
    <cofactor evidence="1">
        <name>FAD</name>
        <dbReference type="ChEBI" id="CHEBI:57692"/>
    </cofactor>
</comment>
<dbReference type="PANTHER" id="PTHR42913:SF3">
    <property type="entry name" value="64 KDA MITOCHONDRIAL NADH DEHYDROGENASE (EUROFUNG)"/>
    <property type="match status" value="1"/>
</dbReference>
<organism evidence="7 8">
    <name type="scientific">Candidatus Yanofskybacteria bacterium RIFCSPHIGHO2_01_FULL_41_53</name>
    <dbReference type="NCBI Taxonomy" id="1802663"/>
    <lineage>
        <taxon>Bacteria</taxon>
        <taxon>Candidatus Yanofskyibacteriota</taxon>
    </lineage>
</organism>
<dbReference type="Pfam" id="PF07992">
    <property type="entry name" value="Pyr_redox_2"/>
    <property type="match status" value="1"/>
</dbReference>
<sequence length="420" mass="46906">MIKILILGGGFGGIRTALDLEKKLRQLKNRKFEITLIDRNGYHLFTPDIYEVASAYGIKKDPFAVQLKRTICMPYADIFAGKHINFIQAEITEVNLAGQAVKTGGGHMVEYDYLVFALGSETADYNIPGVKEYAHQFKTLEDALFINQKLDELSEEFKNGSRTEPSSFLICGGGFTGVELAAELGCCSKVIREKCRLRGRCSTITLFEAGPKILAIVPEKERRLFKERLTNLGIIIMENSPIEEVGPDFIKLKSGHKIPGDLIIWTTGIKPNHLLADIKDLPLTSSGKIIVENTLQVRGYKNIFVAGDSAEFIDPETQKNVPGLAYVAVDQGKVAAKNIFSLIAKSDIKLKDYKPFYGVWIIPIGGKYALAHLWGGWLVKGFFGWIIRQLVDIRYLLSIFSVNKTLDIYWGEVTLFSKND</sequence>
<dbReference type="Proteomes" id="UP000177117">
    <property type="component" value="Unassembled WGS sequence"/>
</dbReference>
<dbReference type="InterPro" id="IPR051169">
    <property type="entry name" value="NADH-Q_oxidoreductase"/>
</dbReference>
<dbReference type="GO" id="GO:0019646">
    <property type="term" value="P:aerobic electron transport chain"/>
    <property type="evidence" value="ECO:0007669"/>
    <property type="project" value="TreeGrafter"/>
</dbReference>
<evidence type="ECO:0000259" key="6">
    <source>
        <dbReference type="Pfam" id="PF07992"/>
    </source>
</evidence>
<reference evidence="7 8" key="1">
    <citation type="journal article" date="2016" name="Nat. Commun.">
        <title>Thousands of microbial genomes shed light on interconnected biogeochemical processes in an aquifer system.</title>
        <authorList>
            <person name="Anantharaman K."/>
            <person name="Brown C.T."/>
            <person name="Hug L.A."/>
            <person name="Sharon I."/>
            <person name="Castelle C.J."/>
            <person name="Probst A.J."/>
            <person name="Thomas B.C."/>
            <person name="Singh A."/>
            <person name="Wilkins M.J."/>
            <person name="Karaoz U."/>
            <person name="Brodie E.L."/>
            <person name="Williams K.H."/>
            <person name="Hubbard S.S."/>
            <person name="Banfield J.F."/>
        </authorList>
    </citation>
    <scope>NUCLEOTIDE SEQUENCE [LARGE SCALE GENOMIC DNA]</scope>
</reference>
<dbReference type="PRINTS" id="PR00411">
    <property type="entry name" value="PNDRDTASEI"/>
</dbReference>
<dbReference type="PRINTS" id="PR00368">
    <property type="entry name" value="FADPNR"/>
</dbReference>
<protein>
    <recommendedName>
        <fullName evidence="6">FAD/NAD(P)-binding domain-containing protein</fullName>
    </recommendedName>
</protein>
<dbReference type="EMBL" id="MGJD01000017">
    <property type="protein sequence ID" value="OGN00648.1"/>
    <property type="molecule type" value="Genomic_DNA"/>
</dbReference>
<feature type="domain" description="FAD/NAD(P)-binding" evidence="6">
    <location>
        <begin position="3"/>
        <end position="332"/>
    </location>
</feature>
<keyword evidence="3" id="KW-0285">Flavoprotein</keyword>
<evidence type="ECO:0000256" key="4">
    <source>
        <dbReference type="ARBA" id="ARBA00022827"/>
    </source>
</evidence>
<keyword evidence="4" id="KW-0274">FAD</keyword>
<comment type="similarity">
    <text evidence="2">Belongs to the NADH dehydrogenase family.</text>
</comment>
<dbReference type="InterPro" id="IPR036188">
    <property type="entry name" value="FAD/NAD-bd_sf"/>
</dbReference>